<dbReference type="FunCoup" id="A0A1J7J3G5">
    <property type="interactions" value="959"/>
</dbReference>
<feature type="compositionally biased region" description="Basic and acidic residues" evidence="4">
    <location>
        <begin position="99"/>
        <end position="108"/>
    </location>
</feature>
<dbReference type="OrthoDB" id="61110at2759"/>
<feature type="non-terminal residue" evidence="6">
    <location>
        <position position="444"/>
    </location>
</feature>
<organism evidence="6 7">
    <name type="scientific">Coniochaeta ligniaria NRRL 30616</name>
    <dbReference type="NCBI Taxonomy" id="1408157"/>
    <lineage>
        <taxon>Eukaryota</taxon>
        <taxon>Fungi</taxon>
        <taxon>Dikarya</taxon>
        <taxon>Ascomycota</taxon>
        <taxon>Pezizomycotina</taxon>
        <taxon>Sordariomycetes</taxon>
        <taxon>Sordariomycetidae</taxon>
        <taxon>Coniochaetales</taxon>
        <taxon>Coniochaetaceae</taxon>
        <taxon>Coniochaeta</taxon>
    </lineage>
</organism>
<evidence type="ECO:0000256" key="1">
    <source>
        <dbReference type="ARBA" id="ARBA00022658"/>
    </source>
</evidence>
<dbReference type="AlphaFoldDB" id="A0A1J7J3G5"/>
<feature type="domain" description="RCC1-like" evidence="5">
    <location>
        <begin position="24"/>
        <end position="443"/>
    </location>
</feature>
<dbReference type="GO" id="GO:0005085">
    <property type="term" value="F:guanyl-nucleotide exchange factor activity"/>
    <property type="evidence" value="ECO:0007669"/>
    <property type="project" value="TreeGrafter"/>
</dbReference>
<feature type="repeat" description="RCC1" evidence="3">
    <location>
        <begin position="22"/>
        <end position="81"/>
    </location>
</feature>
<evidence type="ECO:0000256" key="3">
    <source>
        <dbReference type="PROSITE-ProRule" id="PRU00235"/>
    </source>
</evidence>
<accession>A0A1J7J3G5</accession>
<reference evidence="6 7" key="1">
    <citation type="submission" date="2016-10" db="EMBL/GenBank/DDBJ databases">
        <title>Draft genome sequence of Coniochaeta ligniaria NRRL30616, a lignocellulolytic fungus for bioabatement of inhibitors in plant biomass hydrolysates.</title>
        <authorList>
            <consortium name="DOE Joint Genome Institute"/>
            <person name="Jimenez D.J."/>
            <person name="Hector R.E."/>
            <person name="Riley R."/>
            <person name="Sun H."/>
            <person name="Grigoriev I.V."/>
            <person name="Van Elsas J.D."/>
            <person name="Nichols N.N."/>
        </authorList>
    </citation>
    <scope>NUCLEOTIDE SEQUENCE [LARGE SCALE GENOMIC DNA]</scope>
    <source>
        <strain evidence="6 7">NRRL 30616</strain>
    </source>
</reference>
<dbReference type="PANTHER" id="PTHR45982">
    <property type="entry name" value="REGULATOR OF CHROMOSOME CONDENSATION"/>
    <property type="match status" value="1"/>
</dbReference>
<gene>
    <name evidence="6" type="ORF">CONLIGDRAFT_550554</name>
</gene>
<dbReference type="Proteomes" id="UP000182658">
    <property type="component" value="Unassembled WGS sequence"/>
</dbReference>
<keyword evidence="1" id="KW-0344">Guanine-nucleotide releasing factor</keyword>
<dbReference type="PRINTS" id="PR00633">
    <property type="entry name" value="RCCNDNSATION"/>
</dbReference>
<dbReference type="InterPro" id="IPR000408">
    <property type="entry name" value="Reg_chr_condens"/>
</dbReference>
<evidence type="ECO:0000313" key="7">
    <source>
        <dbReference type="Proteomes" id="UP000182658"/>
    </source>
</evidence>
<sequence>GRPTRAEAAAPRVRNTAPTQVLAVYAFGTGDMGELGLGPKQKSASRPRLNKYLDPTDVEMEGYHVVQIACGGMHVVALTEDNEIVTWGVNDKGALGRNTDWEGKLRDADADETEDDEDELNPLESTPTALPDDAFPEGTVFVQVAAGDSCSLALTDTGLVYGWGTFLNSEGKPGFYYDSTGKLIEEQHQPHLLPGLKDITQIVCGANHALALDANGNIFAWGTGSQGQLGRRVLPGREKTGFVPRRVEIARNNITYIASGAHHSFAVDGRDNVWAWGHNGFGQAGNYGPSRDESLPHPMKISQLRGLGVVLLDGGAHHSVAVTAEGQCLVWGRIDGGQLGVDLSAAQLADETLVVRDERDKPRICTRPVPVSHIGETMYASCASGHTIFIDKEGKAYSAGFGFMGQLGHGNDEDVEVAKRIEGKAVREKVLTWCGAGGQISLVA</sequence>
<dbReference type="InterPro" id="IPR009091">
    <property type="entry name" value="RCC1/BLIP-II"/>
</dbReference>
<dbReference type="Gene3D" id="2.130.10.30">
    <property type="entry name" value="Regulator of chromosome condensation 1/beta-lactamase-inhibitor protein II"/>
    <property type="match status" value="1"/>
</dbReference>
<evidence type="ECO:0000313" key="6">
    <source>
        <dbReference type="EMBL" id="OIW23716.1"/>
    </source>
</evidence>
<keyword evidence="2" id="KW-0677">Repeat</keyword>
<keyword evidence="7" id="KW-1185">Reference proteome</keyword>
<feature type="repeat" description="RCC1" evidence="3">
    <location>
        <begin position="82"/>
        <end position="157"/>
    </location>
</feature>
<dbReference type="GO" id="GO:0005737">
    <property type="term" value="C:cytoplasm"/>
    <property type="evidence" value="ECO:0007669"/>
    <property type="project" value="TreeGrafter"/>
</dbReference>
<dbReference type="InterPro" id="IPR058923">
    <property type="entry name" value="RCC1-like_dom"/>
</dbReference>
<dbReference type="InterPro" id="IPR051553">
    <property type="entry name" value="Ran_GTPase-activating"/>
</dbReference>
<proteinExistence type="predicted"/>
<dbReference type="EMBL" id="KV875106">
    <property type="protein sequence ID" value="OIW23716.1"/>
    <property type="molecule type" value="Genomic_DNA"/>
</dbReference>
<dbReference type="SUPFAM" id="SSF50985">
    <property type="entry name" value="RCC1/BLIP-II"/>
    <property type="match status" value="1"/>
</dbReference>
<dbReference type="STRING" id="1408157.A0A1J7J3G5"/>
<name>A0A1J7J3G5_9PEZI</name>
<dbReference type="PROSITE" id="PS00626">
    <property type="entry name" value="RCC1_2"/>
    <property type="match status" value="1"/>
</dbReference>
<feature type="region of interest" description="Disordered" evidence="4">
    <location>
        <begin position="98"/>
        <end position="132"/>
    </location>
</feature>
<dbReference type="Pfam" id="PF25390">
    <property type="entry name" value="WD40_RLD"/>
    <property type="match status" value="1"/>
</dbReference>
<feature type="repeat" description="RCC1" evidence="3">
    <location>
        <begin position="216"/>
        <end position="270"/>
    </location>
</feature>
<feature type="repeat" description="RCC1" evidence="3">
    <location>
        <begin position="158"/>
        <end position="215"/>
    </location>
</feature>
<feature type="repeat" description="RCC1" evidence="3">
    <location>
        <begin position="326"/>
        <end position="393"/>
    </location>
</feature>
<evidence type="ECO:0000256" key="4">
    <source>
        <dbReference type="SAM" id="MobiDB-lite"/>
    </source>
</evidence>
<dbReference type="PROSITE" id="PS00625">
    <property type="entry name" value="RCC1_1"/>
    <property type="match status" value="1"/>
</dbReference>
<evidence type="ECO:0000259" key="5">
    <source>
        <dbReference type="Pfam" id="PF25390"/>
    </source>
</evidence>
<dbReference type="PROSITE" id="PS50012">
    <property type="entry name" value="RCC1_3"/>
    <property type="match status" value="6"/>
</dbReference>
<dbReference type="PANTHER" id="PTHR45982:SF1">
    <property type="entry name" value="REGULATOR OF CHROMOSOME CONDENSATION"/>
    <property type="match status" value="1"/>
</dbReference>
<evidence type="ECO:0000256" key="2">
    <source>
        <dbReference type="ARBA" id="ARBA00022737"/>
    </source>
</evidence>
<feature type="repeat" description="RCC1" evidence="3">
    <location>
        <begin position="271"/>
        <end position="325"/>
    </location>
</feature>
<feature type="non-terminal residue" evidence="6">
    <location>
        <position position="1"/>
    </location>
</feature>
<protein>
    <submittedName>
        <fullName evidence="6">RCC1/BLIP-II protein</fullName>
    </submittedName>
</protein>
<dbReference type="InParanoid" id="A0A1J7J3G5"/>
<feature type="compositionally biased region" description="Acidic residues" evidence="4">
    <location>
        <begin position="109"/>
        <end position="121"/>
    </location>
</feature>